<dbReference type="EMBL" id="OMOR01000001">
    <property type="protein sequence ID" value="SPH20696.1"/>
    <property type="molecule type" value="Genomic_DNA"/>
</dbReference>
<protein>
    <submittedName>
        <fullName evidence="2">Uncharacterized protein</fullName>
    </submittedName>
</protein>
<evidence type="ECO:0000313" key="3">
    <source>
        <dbReference type="Proteomes" id="UP000244880"/>
    </source>
</evidence>
<sequence length="90" mass="10226">MMRRLVALSVVACLAIALFYVSRFWFLDLWGRPGLFGFAELPARGGLLAGWLRGTVFAPFELLIWGCGVFLVLTWAEKLFARFKRGKDEL</sequence>
<keyword evidence="3" id="KW-1185">Reference proteome</keyword>
<dbReference type="OrthoDB" id="7874790at2"/>
<reference evidence="2 3" key="1">
    <citation type="submission" date="2018-03" db="EMBL/GenBank/DDBJ databases">
        <authorList>
            <person name="Keele B.F."/>
        </authorList>
    </citation>
    <scope>NUCLEOTIDE SEQUENCE [LARGE SCALE GENOMIC DNA]</scope>
    <source>
        <strain evidence="2 3">CECT 8599</strain>
    </source>
</reference>
<dbReference type="AlphaFoldDB" id="A0A2R8BCC7"/>
<dbReference type="Proteomes" id="UP000244880">
    <property type="component" value="Unassembled WGS sequence"/>
</dbReference>
<evidence type="ECO:0000256" key="1">
    <source>
        <dbReference type="SAM" id="Phobius"/>
    </source>
</evidence>
<gene>
    <name evidence="2" type="ORF">ASD8599_01435</name>
</gene>
<keyword evidence="1" id="KW-1133">Transmembrane helix</keyword>
<organism evidence="2 3">
    <name type="scientific">Ascidiaceihabitans donghaensis</name>
    <dbReference type="NCBI Taxonomy" id="1510460"/>
    <lineage>
        <taxon>Bacteria</taxon>
        <taxon>Pseudomonadati</taxon>
        <taxon>Pseudomonadota</taxon>
        <taxon>Alphaproteobacteria</taxon>
        <taxon>Rhodobacterales</taxon>
        <taxon>Paracoccaceae</taxon>
        <taxon>Ascidiaceihabitans</taxon>
    </lineage>
</organism>
<keyword evidence="1" id="KW-0812">Transmembrane</keyword>
<keyword evidence="1" id="KW-0472">Membrane</keyword>
<proteinExistence type="predicted"/>
<evidence type="ECO:0000313" key="2">
    <source>
        <dbReference type="EMBL" id="SPH20696.1"/>
    </source>
</evidence>
<feature type="transmembrane region" description="Helical" evidence="1">
    <location>
        <begin position="56"/>
        <end position="76"/>
    </location>
</feature>
<accession>A0A2R8BCC7</accession>
<dbReference type="RefSeq" id="WP_108827870.1">
    <property type="nucleotide sequence ID" value="NZ_OMOR01000001.1"/>
</dbReference>
<name>A0A2R8BCC7_9RHOB</name>